<proteinExistence type="predicted"/>
<dbReference type="PANTHER" id="PTHR34136">
    <property type="match status" value="1"/>
</dbReference>
<dbReference type="RefSeq" id="WP_232594345.1">
    <property type="nucleotide sequence ID" value="NZ_BSPD01000007.1"/>
</dbReference>
<evidence type="ECO:0000256" key="2">
    <source>
        <dbReference type="ARBA" id="ARBA00022679"/>
    </source>
</evidence>
<reference evidence="3 4" key="1">
    <citation type="journal article" date="2014" name="Int. J. Syst. Evol. Microbiol.">
        <title>Complete genome sequence of Corynebacterium casei LMG S-19264T (=DSM 44701T), isolated from a smear-ripened cheese.</title>
        <authorList>
            <consortium name="US DOE Joint Genome Institute (JGI-PGF)"/>
            <person name="Walter F."/>
            <person name="Albersmeier A."/>
            <person name="Kalinowski J."/>
            <person name="Ruckert C."/>
        </authorList>
    </citation>
    <scope>NUCLEOTIDE SEQUENCE [LARGE SCALE GENOMIC DNA]</scope>
    <source>
        <strain evidence="3 4">NBRC 110095</strain>
    </source>
</reference>
<protein>
    <submittedName>
        <fullName evidence="3">Glycosyl transferase</fullName>
    </submittedName>
</protein>
<evidence type="ECO:0000313" key="4">
    <source>
        <dbReference type="Proteomes" id="UP001156870"/>
    </source>
</evidence>
<dbReference type="NCBIfam" id="TIGR00696">
    <property type="entry name" value="wecG_tagA_cpsF"/>
    <property type="match status" value="1"/>
</dbReference>
<dbReference type="GO" id="GO:0016758">
    <property type="term" value="F:hexosyltransferase activity"/>
    <property type="evidence" value="ECO:0007669"/>
    <property type="project" value="TreeGrafter"/>
</dbReference>
<sequence length="260" mass="28886">MSDSSGVSSRVEAGFLSFDSMSLLEASSAVRSLSNTDGFSYVVTPNIDHMARLVEKNNSELRAIYSNADLILCDSRILQKIIKFARGADCQVVTGSDLTAHLFSRELNGNDSVMIIGGEEPLINDLRRLYPELQITHHNPSMGFIRKPQEVAELVSKIESVNPAFLFLAVGSPQQEVLSNALKKAKLNGVGLCIGASILFLVGEERRAPEWMRSLSLEWLFRMSQDPKRLVKRYLNNFSSLYSIWKSVSSKNANLKNQSV</sequence>
<name>A0AA37WJW7_9GAMM</name>
<dbReference type="EMBL" id="BSPD01000007">
    <property type="protein sequence ID" value="GLS24483.1"/>
    <property type="molecule type" value="Genomic_DNA"/>
</dbReference>
<comment type="caution">
    <text evidence="3">The sequence shown here is derived from an EMBL/GenBank/DDBJ whole genome shotgun (WGS) entry which is preliminary data.</text>
</comment>
<dbReference type="CDD" id="cd06533">
    <property type="entry name" value="Glyco_transf_WecG_TagA"/>
    <property type="match status" value="1"/>
</dbReference>
<organism evidence="3 4">
    <name type="scientific">Marinibactrum halimedae</name>
    <dbReference type="NCBI Taxonomy" id="1444977"/>
    <lineage>
        <taxon>Bacteria</taxon>
        <taxon>Pseudomonadati</taxon>
        <taxon>Pseudomonadota</taxon>
        <taxon>Gammaproteobacteria</taxon>
        <taxon>Cellvibrionales</taxon>
        <taxon>Cellvibrionaceae</taxon>
        <taxon>Marinibactrum</taxon>
    </lineage>
</organism>
<gene>
    <name evidence="3" type="ORF">GCM10007877_01950</name>
</gene>
<dbReference type="Pfam" id="PF03808">
    <property type="entry name" value="Glyco_tran_WecG"/>
    <property type="match status" value="1"/>
</dbReference>
<dbReference type="InterPro" id="IPR004629">
    <property type="entry name" value="WecG_TagA_CpsF"/>
</dbReference>
<dbReference type="AlphaFoldDB" id="A0AA37WJW7"/>
<dbReference type="Proteomes" id="UP001156870">
    <property type="component" value="Unassembled WGS sequence"/>
</dbReference>
<keyword evidence="2 3" id="KW-0808">Transferase</keyword>
<evidence type="ECO:0000256" key="1">
    <source>
        <dbReference type="ARBA" id="ARBA00022676"/>
    </source>
</evidence>
<keyword evidence="4" id="KW-1185">Reference proteome</keyword>
<keyword evidence="1" id="KW-0328">Glycosyltransferase</keyword>
<accession>A0AA37WJW7</accession>
<evidence type="ECO:0000313" key="3">
    <source>
        <dbReference type="EMBL" id="GLS24483.1"/>
    </source>
</evidence>
<dbReference type="PANTHER" id="PTHR34136:SF1">
    <property type="entry name" value="UDP-N-ACETYL-D-MANNOSAMINURONIC ACID TRANSFERASE"/>
    <property type="match status" value="1"/>
</dbReference>